<evidence type="ECO:0000313" key="4">
    <source>
        <dbReference type="Proteomes" id="UP000194236"/>
    </source>
</evidence>
<accession>A0A1Y3B981</accession>
<dbReference type="InterPro" id="IPR036986">
    <property type="entry name" value="S4_RNA-bd_sf"/>
</dbReference>
<evidence type="ECO:0000313" key="3">
    <source>
        <dbReference type="EMBL" id="OTF75805.1"/>
    </source>
</evidence>
<evidence type="ECO:0000259" key="2">
    <source>
        <dbReference type="Pfam" id="PF25818"/>
    </source>
</evidence>
<keyword evidence="4" id="KW-1185">Reference proteome</keyword>
<dbReference type="AlphaFoldDB" id="A0A1Y3B981"/>
<dbReference type="Gene3D" id="3.10.290.10">
    <property type="entry name" value="RNA-binding S4 domain"/>
    <property type="match status" value="1"/>
</dbReference>
<protein>
    <recommendedName>
        <fullName evidence="2">Mitochondrial transcription rescue factor 1 C-terminal domain-containing protein</fullName>
    </recommendedName>
</protein>
<dbReference type="EMBL" id="MUJZ01040307">
    <property type="protein sequence ID" value="OTF75805.1"/>
    <property type="molecule type" value="Genomic_DNA"/>
</dbReference>
<feature type="compositionally biased region" description="Acidic residues" evidence="1">
    <location>
        <begin position="88"/>
        <end position="108"/>
    </location>
</feature>
<dbReference type="PANTHER" id="PTHR13633:SF3">
    <property type="entry name" value="MITOCHONDRIAL TRANSCRIPTION RESCUE FACTOR 1"/>
    <property type="match status" value="1"/>
</dbReference>
<gene>
    <name evidence="3" type="ORF">BLA29_007757</name>
</gene>
<dbReference type="SUPFAM" id="SSF55174">
    <property type="entry name" value="Alpha-L RNA-binding motif"/>
    <property type="match status" value="1"/>
</dbReference>
<dbReference type="Proteomes" id="UP000194236">
    <property type="component" value="Unassembled WGS sequence"/>
</dbReference>
<dbReference type="InterPro" id="IPR057896">
    <property type="entry name" value="MTRES1_C"/>
</dbReference>
<proteinExistence type="predicted"/>
<dbReference type="CDD" id="cd00165">
    <property type="entry name" value="S4"/>
    <property type="match status" value="1"/>
</dbReference>
<dbReference type="GO" id="GO:0003723">
    <property type="term" value="F:RNA binding"/>
    <property type="evidence" value="ECO:0007669"/>
    <property type="project" value="InterPro"/>
</dbReference>
<dbReference type="GO" id="GO:1903108">
    <property type="term" value="P:regulation of mitochondrial transcription"/>
    <property type="evidence" value="ECO:0007669"/>
    <property type="project" value="TreeGrafter"/>
</dbReference>
<feature type="domain" description="Mitochondrial transcription rescue factor 1 C-terminal" evidence="2">
    <location>
        <begin position="115"/>
        <end position="213"/>
    </location>
</feature>
<name>A0A1Y3B981_EURMA</name>
<organism evidence="3 4">
    <name type="scientific">Euroglyphus maynei</name>
    <name type="common">Mayne's house dust mite</name>
    <dbReference type="NCBI Taxonomy" id="6958"/>
    <lineage>
        <taxon>Eukaryota</taxon>
        <taxon>Metazoa</taxon>
        <taxon>Ecdysozoa</taxon>
        <taxon>Arthropoda</taxon>
        <taxon>Chelicerata</taxon>
        <taxon>Arachnida</taxon>
        <taxon>Acari</taxon>
        <taxon>Acariformes</taxon>
        <taxon>Sarcoptiformes</taxon>
        <taxon>Astigmata</taxon>
        <taxon>Psoroptidia</taxon>
        <taxon>Analgoidea</taxon>
        <taxon>Pyroglyphidae</taxon>
        <taxon>Pyroglyphinae</taxon>
        <taxon>Euroglyphus</taxon>
    </lineage>
</organism>
<dbReference type="PANTHER" id="PTHR13633">
    <property type="entry name" value="MITOCHONDRIAL TRANSCRIPTION RESCUE FACTOR 1"/>
    <property type="match status" value="1"/>
</dbReference>
<dbReference type="OrthoDB" id="4150at2759"/>
<dbReference type="GO" id="GO:0005739">
    <property type="term" value="C:mitochondrion"/>
    <property type="evidence" value="ECO:0007669"/>
    <property type="project" value="TreeGrafter"/>
</dbReference>
<evidence type="ECO:0000256" key="1">
    <source>
        <dbReference type="SAM" id="MobiDB-lite"/>
    </source>
</evidence>
<dbReference type="Pfam" id="PF25818">
    <property type="entry name" value="MTRES1_C"/>
    <property type="match status" value="1"/>
</dbReference>
<comment type="caution">
    <text evidence="3">The sequence shown here is derived from an EMBL/GenBank/DDBJ whole genome shotgun (WGS) entry which is preliminary data.</text>
</comment>
<sequence>MYLRQFFRIQFINQLHRINPVKPFVNLTTQRQNALVFRQNYRTLFSIHSPSISSDDNIVDRKSSVHSIQKRYKKKKAGKQPQRPSKQEEDDDEDDSDSDSDSDQDEQMDDTKVVTTTVASSRLDAVGKTCFNMARAKIEEGFYNDLIRVNGERVGKKSYEVREGDEIDMIRGFNLEQRDRLDVNRINILKFDDKAASGGRFRISFRKTNKLTIDNYERDPYDGSLFST</sequence>
<reference evidence="3 4" key="1">
    <citation type="submission" date="2017-03" db="EMBL/GenBank/DDBJ databases">
        <title>Genome Survey of Euroglyphus maynei.</title>
        <authorList>
            <person name="Arlian L.G."/>
            <person name="Morgan M.S."/>
            <person name="Rider S.D."/>
        </authorList>
    </citation>
    <scope>NUCLEOTIDE SEQUENCE [LARGE SCALE GENOMIC DNA]</scope>
    <source>
        <strain evidence="3">Arlian Lab</strain>
        <tissue evidence="3">Whole body</tissue>
    </source>
</reference>
<feature type="compositionally biased region" description="Basic residues" evidence="1">
    <location>
        <begin position="68"/>
        <end position="78"/>
    </location>
</feature>
<feature type="region of interest" description="Disordered" evidence="1">
    <location>
        <begin position="56"/>
        <end position="112"/>
    </location>
</feature>